<sequence length="81" mass="9232">MDKNQDIKIMTSLLFDRFQKITLNAEETASVIGRSEDYLKKDREEAIGIPYTRLNGKEKGKPLYNITAIAKALVENEKKVS</sequence>
<dbReference type="Proteomes" id="UP000251135">
    <property type="component" value="Unassembled WGS sequence"/>
</dbReference>
<protein>
    <recommendedName>
        <fullName evidence="3">DNA-binding protein</fullName>
    </recommendedName>
</protein>
<dbReference type="EMBL" id="MUXE01000001">
    <property type="protein sequence ID" value="PUE66642.1"/>
    <property type="molecule type" value="Genomic_DNA"/>
</dbReference>
<reference evidence="1 2" key="1">
    <citation type="submission" date="2017-02" db="EMBL/GenBank/DDBJ databases">
        <title>Arcobacter caeni sp. nov, a new Arcobacter species isolated from reclaimed water.</title>
        <authorList>
            <person name="Figueras M.J."/>
            <person name="Perez-Cataluna A."/>
            <person name="Salas-Masso N."/>
        </authorList>
    </citation>
    <scope>NUCLEOTIDE SEQUENCE [LARGE SCALE GENOMIC DNA]</scope>
    <source>
        <strain evidence="1 2">RW17-10</strain>
    </source>
</reference>
<name>A0A363D5R2_9BACT</name>
<dbReference type="OrthoDB" id="5365823at2"/>
<comment type="caution">
    <text evidence="1">The sequence shown here is derived from an EMBL/GenBank/DDBJ whole genome shotgun (WGS) entry which is preliminary data.</text>
</comment>
<organism evidence="1 2">
    <name type="scientific">Arcobacter caeni</name>
    <dbReference type="NCBI Taxonomy" id="1912877"/>
    <lineage>
        <taxon>Bacteria</taxon>
        <taxon>Pseudomonadati</taxon>
        <taxon>Campylobacterota</taxon>
        <taxon>Epsilonproteobacteria</taxon>
        <taxon>Campylobacterales</taxon>
        <taxon>Arcobacteraceae</taxon>
        <taxon>Arcobacter</taxon>
    </lineage>
</organism>
<proteinExistence type="predicted"/>
<keyword evidence="2" id="KW-1185">Reference proteome</keyword>
<dbReference type="AlphaFoldDB" id="A0A363D5R2"/>
<evidence type="ECO:0000313" key="1">
    <source>
        <dbReference type="EMBL" id="PUE66642.1"/>
    </source>
</evidence>
<gene>
    <name evidence="1" type="ORF">B0174_00900</name>
</gene>
<evidence type="ECO:0000313" key="2">
    <source>
        <dbReference type="Proteomes" id="UP000251135"/>
    </source>
</evidence>
<accession>A0A363D5R2</accession>
<dbReference type="RefSeq" id="WP_108557751.1">
    <property type="nucleotide sequence ID" value="NZ_MUXE01000001.1"/>
</dbReference>
<evidence type="ECO:0008006" key="3">
    <source>
        <dbReference type="Google" id="ProtNLM"/>
    </source>
</evidence>